<comment type="similarity">
    <text evidence="5">Belongs to the AspA/AstE family. Succinylglutamate desuccinylase subfamily.</text>
</comment>
<dbReference type="PIRSF" id="PIRSF017020">
    <property type="entry name" value="AstE"/>
    <property type="match status" value="1"/>
</dbReference>
<keyword evidence="4 5" id="KW-0862">Zinc</keyword>
<dbReference type="InterPro" id="IPR007036">
    <property type="entry name" value="Aste_AspA_hybrid_dom"/>
</dbReference>
<comment type="function">
    <text evidence="5">Transforms N(2)-succinylglutamate into succinate and glutamate.</text>
</comment>
<keyword evidence="3 5" id="KW-0378">Hydrolase</keyword>
<evidence type="ECO:0000256" key="5">
    <source>
        <dbReference type="HAMAP-Rule" id="MF_00767"/>
    </source>
</evidence>
<dbReference type="InterPro" id="IPR055438">
    <property type="entry name" value="AstE_AspA_cat"/>
</dbReference>
<evidence type="ECO:0000313" key="9">
    <source>
        <dbReference type="EMBL" id="GLP96245.1"/>
    </source>
</evidence>
<dbReference type="PANTHER" id="PTHR15162:SF7">
    <property type="entry name" value="SUCCINYLGLUTAMATE DESUCCINYLASE"/>
    <property type="match status" value="1"/>
</dbReference>
<dbReference type="Proteomes" id="UP001161422">
    <property type="component" value="Unassembled WGS sequence"/>
</dbReference>
<feature type="binding site" evidence="5">
    <location>
        <position position="68"/>
    </location>
    <ligand>
        <name>Zn(2+)</name>
        <dbReference type="ChEBI" id="CHEBI:29105"/>
    </ligand>
</feature>
<feature type="binding site" evidence="5">
    <location>
        <position position="167"/>
    </location>
    <ligand>
        <name>Zn(2+)</name>
        <dbReference type="ChEBI" id="CHEBI:29105"/>
    </ligand>
</feature>
<keyword evidence="2 5" id="KW-0479">Metal-binding</keyword>
<dbReference type="EMBL" id="BSNC01000004">
    <property type="protein sequence ID" value="GLP96245.1"/>
    <property type="molecule type" value="Genomic_DNA"/>
</dbReference>
<dbReference type="RefSeq" id="WP_169902878.1">
    <property type="nucleotide sequence ID" value="NZ_BSNC01000004.1"/>
</dbReference>
<evidence type="ECO:0000259" key="7">
    <source>
        <dbReference type="Pfam" id="PF04952"/>
    </source>
</evidence>
<evidence type="ECO:0000256" key="1">
    <source>
        <dbReference type="ARBA" id="ARBA00022503"/>
    </source>
</evidence>
<evidence type="ECO:0000256" key="4">
    <source>
        <dbReference type="ARBA" id="ARBA00022833"/>
    </source>
</evidence>
<comment type="cofactor">
    <cofactor evidence="5">
        <name>Zn(2+)</name>
        <dbReference type="ChEBI" id="CHEBI:29105"/>
    </cofactor>
    <text evidence="5">Binds 1 zinc ion per subunit.</text>
</comment>
<proteinExistence type="inferred from homology"/>
<organism evidence="9 10">
    <name type="scientific">Paraferrimonas sedimenticola</name>
    <dbReference type="NCBI Taxonomy" id="375674"/>
    <lineage>
        <taxon>Bacteria</taxon>
        <taxon>Pseudomonadati</taxon>
        <taxon>Pseudomonadota</taxon>
        <taxon>Gammaproteobacteria</taxon>
        <taxon>Alteromonadales</taxon>
        <taxon>Ferrimonadaceae</taxon>
        <taxon>Paraferrimonas</taxon>
    </lineage>
</organism>
<keyword evidence="1 5" id="KW-0056">Arginine metabolism</keyword>
<dbReference type="GO" id="GO:0019545">
    <property type="term" value="P:L-arginine catabolic process to succinate"/>
    <property type="evidence" value="ECO:0007669"/>
    <property type="project" value="UniProtKB-UniRule"/>
</dbReference>
<comment type="caution">
    <text evidence="9">The sequence shown here is derived from an EMBL/GenBank/DDBJ whole genome shotgun (WGS) entry which is preliminary data.</text>
</comment>
<evidence type="ECO:0000259" key="8">
    <source>
        <dbReference type="Pfam" id="PF24827"/>
    </source>
</evidence>
<dbReference type="GO" id="GO:0008270">
    <property type="term" value="F:zinc ion binding"/>
    <property type="evidence" value="ECO:0007669"/>
    <property type="project" value="UniProtKB-UniRule"/>
</dbReference>
<dbReference type="CDD" id="cd03855">
    <property type="entry name" value="M14_ASTE"/>
    <property type="match status" value="1"/>
</dbReference>
<protein>
    <recommendedName>
        <fullName evidence="5 6">Succinylglutamate desuccinylase</fullName>
        <ecNumber evidence="5 6">3.5.1.96</ecNumber>
    </recommendedName>
</protein>
<dbReference type="PANTHER" id="PTHR15162">
    <property type="entry name" value="ASPARTOACYLASE"/>
    <property type="match status" value="1"/>
</dbReference>
<reference evidence="9" key="2">
    <citation type="submission" date="2023-01" db="EMBL/GenBank/DDBJ databases">
        <title>Draft genome sequence of Paraferrimonas sedimenticola strain NBRC 101628.</title>
        <authorList>
            <person name="Sun Q."/>
            <person name="Mori K."/>
        </authorList>
    </citation>
    <scope>NUCLEOTIDE SEQUENCE</scope>
    <source>
        <strain evidence="9">NBRC 101628</strain>
    </source>
</reference>
<comment type="catalytic activity">
    <reaction evidence="5">
        <text>N-succinyl-L-glutamate + H2O = L-glutamate + succinate</text>
        <dbReference type="Rhea" id="RHEA:15169"/>
        <dbReference type="ChEBI" id="CHEBI:15377"/>
        <dbReference type="ChEBI" id="CHEBI:29985"/>
        <dbReference type="ChEBI" id="CHEBI:30031"/>
        <dbReference type="ChEBI" id="CHEBI:58763"/>
        <dbReference type="EC" id="3.5.1.96"/>
    </reaction>
</comment>
<dbReference type="SUPFAM" id="SSF53187">
    <property type="entry name" value="Zn-dependent exopeptidases"/>
    <property type="match status" value="1"/>
</dbReference>
<name>A0AA37RV44_9GAMM</name>
<dbReference type="NCBIfam" id="TIGR03242">
    <property type="entry name" value="arg_catab_astE"/>
    <property type="match status" value="1"/>
</dbReference>
<dbReference type="HAMAP" id="MF_00767">
    <property type="entry name" value="Arg_catab_AstE"/>
    <property type="match status" value="1"/>
</dbReference>
<dbReference type="GO" id="GO:0009017">
    <property type="term" value="F:succinylglutamate desuccinylase activity"/>
    <property type="evidence" value="ECO:0007669"/>
    <property type="project" value="UniProtKB-UniRule"/>
</dbReference>
<dbReference type="Gene3D" id="3.40.630.10">
    <property type="entry name" value="Zn peptidases"/>
    <property type="match status" value="1"/>
</dbReference>
<keyword evidence="10" id="KW-1185">Reference proteome</keyword>
<evidence type="ECO:0000256" key="3">
    <source>
        <dbReference type="ARBA" id="ARBA00022801"/>
    </source>
</evidence>
<sequence>MLSRDLDFLGWTLKQAKSKDYSESKTEMAKGWQALNPKLEVKLVGIGIIEFRPTQASAKDIVLSCGVHGNETAPIEICNDLVNQILAGTLECQHRLQVQFANLDAMLIGERFVEENLNRLFSGAHKGKTHKEAERARELELATRDFFEAMPFEWESGERQRCHYDLHTAIRDSAHPRFAIYPFRHGRPYRRSQLAFLNDCGVDTILLSEQPTTTYSYYSSHQFEADAFTVELGKVRPFGENDHSQFAMARETLTALVSQSDIEWQADAWKGMNLYQIHQVINKGHEDFRLAFDDDTANFSAYAQGEPLAFENGQAVPVLAKEERIVFPNAKVPVGQRALLTVVAADISERLTD</sequence>
<evidence type="ECO:0000313" key="10">
    <source>
        <dbReference type="Proteomes" id="UP001161422"/>
    </source>
</evidence>
<dbReference type="Pfam" id="PF04952">
    <property type="entry name" value="AstE_AspA_hybrid"/>
    <property type="match status" value="1"/>
</dbReference>
<feature type="binding site" evidence="5">
    <location>
        <position position="71"/>
    </location>
    <ligand>
        <name>Zn(2+)</name>
        <dbReference type="ChEBI" id="CHEBI:29105"/>
    </ligand>
</feature>
<reference evidence="9" key="1">
    <citation type="journal article" date="2014" name="Int. J. Syst. Evol. Microbiol.">
        <title>Complete genome sequence of Corynebacterium casei LMG S-19264T (=DSM 44701T), isolated from a smear-ripened cheese.</title>
        <authorList>
            <consortium name="US DOE Joint Genome Institute (JGI-PGF)"/>
            <person name="Walter F."/>
            <person name="Albersmeier A."/>
            <person name="Kalinowski J."/>
            <person name="Ruckert C."/>
        </authorList>
    </citation>
    <scope>NUCLEOTIDE SEQUENCE</scope>
    <source>
        <strain evidence="9">NBRC 101628</strain>
    </source>
</reference>
<dbReference type="Pfam" id="PF24827">
    <property type="entry name" value="AstE_AspA_cat"/>
    <property type="match status" value="1"/>
</dbReference>
<dbReference type="InterPro" id="IPR050178">
    <property type="entry name" value="AspA/AstE_fam"/>
</dbReference>
<feature type="domain" description="AstE/AspA barrel-sandwich hybrid" evidence="7">
    <location>
        <begin position="272"/>
        <end position="343"/>
    </location>
</feature>
<dbReference type="AlphaFoldDB" id="A0AA37RV44"/>
<dbReference type="InterPro" id="IPR016681">
    <property type="entry name" value="SuccinylGlu_desuccinylase"/>
</dbReference>
<feature type="domain" description="Succinylglutamate desuccinylase/Aspartoacylase catalytic" evidence="8">
    <location>
        <begin position="58"/>
        <end position="255"/>
    </location>
</feature>
<gene>
    <name evidence="5 9" type="primary">astE</name>
    <name evidence="9" type="ORF">GCM10007895_15510</name>
</gene>
<evidence type="ECO:0000256" key="6">
    <source>
        <dbReference type="NCBIfam" id="TIGR03242"/>
    </source>
</evidence>
<dbReference type="GO" id="GO:0016788">
    <property type="term" value="F:hydrolase activity, acting on ester bonds"/>
    <property type="evidence" value="ECO:0007669"/>
    <property type="project" value="UniProtKB-UniRule"/>
</dbReference>
<comment type="pathway">
    <text evidence="5">Amino-acid degradation; L-arginine degradation via AST pathway; L-glutamate and succinate from L-arginine: step 5/5.</text>
</comment>
<feature type="active site" evidence="5">
    <location>
        <position position="231"/>
    </location>
</feature>
<dbReference type="GO" id="GO:0019544">
    <property type="term" value="P:L-arginine catabolic process to L-glutamate"/>
    <property type="evidence" value="ECO:0007669"/>
    <property type="project" value="UniProtKB-UniRule"/>
</dbReference>
<evidence type="ECO:0000256" key="2">
    <source>
        <dbReference type="ARBA" id="ARBA00022723"/>
    </source>
</evidence>
<accession>A0AA37RV44</accession>
<dbReference type="EC" id="3.5.1.96" evidence="5 6"/>
<dbReference type="NCBIfam" id="NF003706">
    <property type="entry name" value="PRK05324.1"/>
    <property type="match status" value="1"/>
</dbReference>